<feature type="non-terminal residue" evidence="1">
    <location>
        <position position="1"/>
    </location>
</feature>
<proteinExistence type="predicted"/>
<dbReference type="Proteomes" id="UP000646946">
    <property type="component" value="Unassembled WGS sequence"/>
</dbReference>
<accession>A0A832XMA0</accession>
<protein>
    <recommendedName>
        <fullName evidence="3">Peroxiredoxin</fullName>
    </recommendedName>
</protein>
<dbReference type="Gene3D" id="3.40.30.10">
    <property type="entry name" value="Glutaredoxin"/>
    <property type="match status" value="1"/>
</dbReference>
<evidence type="ECO:0000313" key="2">
    <source>
        <dbReference type="Proteomes" id="UP000646946"/>
    </source>
</evidence>
<gene>
    <name evidence="1" type="ORF">H1016_05310</name>
</gene>
<sequence>VWGLKNKFGKIYWGTNRLTFLIDEEGKIAHIFTKVNTAEHAKEIIETFESLELEQETDQDY</sequence>
<dbReference type="EMBL" id="DVAB01000046">
    <property type="protein sequence ID" value="HIK00923.1"/>
    <property type="molecule type" value="Genomic_DNA"/>
</dbReference>
<dbReference type="InterPro" id="IPR036249">
    <property type="entry name" value="Thioredoxin-like_sf"/>
</dbReference>
<reference evidence="1 2" key="1">
    <citation type="journal article" name="Nat. Commun.">
        <title>Undinarchaeota illuminate DPANN phylogeny and the impact of gene transfer on archaeal evolution.</title>
        <authorList>
            <person name="Dombrowski N."/>
            <person name="Williams T.A."/>
            <person name="Sun J."/>
            <person name="Woodcroft B.J."/>
            <person name="Lee J.H."/>
            <person name="Minh B.Q."/>
            <person name="Rinke C."/>
            <person name="Spang A."/>
        </authorList>
    </citation>
    <scope>NUCLEOTIDE SEQUENCE [LARGE SCALE GENOMIC DNA]</scope>
    <source>
        <strain evidence="1">MAG_bin1129</strain>
    </source>
</reference>
<dbReference type="SUPFAM" id="SSF52833">
    <property type="entry name" value="Thioredoxin-like"/>
    <property type="match status" value="1"/>
</dbReference>
<evidence type="ECO:0000313" key="1">
    <source>
        <dbReference type="EMBL" id="HIK00923.1"/>
    </source>
</evidence>
<dbReference type="AlphaFoldDB" id="A0A832XMA0"/>
<evidence type="ECO:0008006" key="3">
    <source>
        <dbReference type="Google" id="ProtNLM"/>
    </source>
</evidence>
<keyword evidence="2" id="KW-1185">Reference proteome</keyword>
<name>A0A832XMA0_9ARCH</name>
<comment type="caution">
    <text evidence="1">The sequence shown here is derived from an EMBL/GenBank/DDBJ whole genome shotgun (WGS) entry which is preliminary data.</text>
</comment>
<organism evidence="1 2">
    <name type="scientific">Candidatus Naiadarchaeum limnaeum</name>
    <dbReference type="NCBI Taxonomy" id="2756139"/>
    <lineage>
        <taxon>Archaea</taxon>
        <taxon>Candidatus Undinarchaeota</taxon>
        <taxon>Candidatus Undinarchaeia</taxon>
        <taxon>Candidatus Naiadarchaeales</taxon>
        <taxon>Candidatus Naiadarchaeaceae</taxon>
        <taxon>Candidatus Naiadarchaeum</taxon>
    </lineage>
</organism>